<dbReference type="AlphaFoldDB" id="A0A4Y7TAZ1"/>
<proteinExistence type="predicted"/>
<dbReference type="Proteomes" id="UP000298030">
    <property type="component" value="Unassembled WGS sequence"/>
</dbReference>
<evidence type="ECO:0000313" key="2">
    <source>
        <dbReference type="Proteomes" id="UP000298030"/>
    </source>
</evidence>
<protein>
    <recommendedName>
        <fullName evidence="3">F-box domain-containing protein</fullName>
    </recommendedName>
</protein>
<dbReference type="OrthoDB" id="3256662at2759"/>
<evidence type="ECO:0000313" key="1">
    <source>
        <dbReference type="EMBL" id="TEB30762.1"/>
    </source>
</evidence>
<evidence type="ECO:0008006" key="3">
    <source>
        <dbReference type="Google" id="ProtNLM"/>
    </source>
</evidence>
<dbReference type="SUPFAM" id="SSF52047">
    <property type="entry name" value="RNI-like"/>
    <property type="match status" value="1"/>
</dbReference>
<organism evidence="1 2">
    <name type="scientific">Coprinellus micaceus</name>
    <name type="common">Glistening ink-cap mushroom</name>
    <name type="synonym">Coprinus micaceus</name>
    <dbReference type="NCBI Taxonomy" id="71717"/>
    <lineage>
        <taxon>Eukaryota</taxon>
        <taxon>Fungi</taxon>
        <taxon>Dikarya</taxon>
        <taxon>Basidiomycota</taxon>
        <taxon>Agaricomycotina</taxon>
        <taxon>Agaricomycetes</taxon>
        <taxon>Agaricomycetidae</taxon>
        <taxon>Agaricales</taxon>
        <taxon>Agaricineae</taxon>
        <taxon>Psathyrellaceae</taxon>
        <taxon>Coprinellus</taxon>
    </lineage>
</organism>
<keyword evidence="2" id="KW-1185">Reference proteome</keyword>
<name>A0A4Y7TAZ1_COPMI</name>
<dbReference type="InterPro" id="IPR032675">
    <property type="entry name" value="LRR_dom_sf"/>
</dbReference>
<dbReference type="EMBL" id="QPFP01000021">
    <property type="protein sequence ID" value="TEB30762.1"/>
    <property type="molecule type" value="Genomic_DNA"/>
</dbReference>
<sequence>MALKWSSPVRRNEAGKLLSQIPNELYSRILDYMEVPPMEKPRALTNIALVCRYFSYLTIPRIFDSFIFDGTCGNTFLKTEPTCQLSDRPLHKGLVPRYAAFCRAILANEGHARALATYVRSCRFMLWGQYDWEDGRGFVNCPTATLYLNLFFSALSSMENVTKLEFHWMVVTPELIGAIGRLKNLEHLVLCKVSIDPSCTSDDCNQLSSLRLYHLTVIPTFHIHSSSSEDLCPLAQAFDVSQMKSLVTAVPSSVRVIENSSSPLPLRDLEIMVPSIDVPIRSDLFQGLPHLRRVSLCQGSVSNGAATLSLGEGCIPHLEDLECVPELLKTFVPGRPVSCVARQPSR</sequence>
<reference evidence="1 2" key="1">
    <citation type="journal article" date="2019" name="Nat. Ecol. Evol.">
        <title>Megaphylogeny resolves global patterns of mushroom evolution.</title>
        <authorList>
            <person name="Varga T."/>
            <person name="Krizsan K."/>
            <person name="Foldi C."/>
            <person name="Dima B."/>
            <person name="Sanchez-Garcia M."/>
            <person name="Sanchez-Ramirez S."/>
            <person name="Szollosi G.J."/>
            <person name="Szarkandi J.G."/>
            <person name="Papp V."/>
            <person name="Albert L."/>
            <person name="Andreopoulos W."/>
            <person name="Angelini C."/>
            <person name="Antonin V."/>
            <person name="Barry K.W."/>
            <person name="Bougher N.L."/>
            <person name="Buchanan P."/>
            <person name="Buyck B."/>
            <person name="Bense V."/>
            <person name="Catcheside P."/>
            <person name="Chovatia M."/>
            <person name="Cooper J."/>
            <person name="Damon W."/>
            <person name="Desjardin D."/>
            <person name="Finy P."/>
            <person name="Geml J."/>
            <person name="Haridas S."/>
            <person name="Hughes K."/>
            <person name="Justo A."/>
            <person name="Karasinski D."/>
            <person name="Kautmanova I."/>
            <person name="Kiss B."/>
            <person name="Kocsube S."/>
            <person name="Kotiranta H."/>
            <person name="LaButti K.M."/>
            <person name="Lechner B.E."/>
            <person name="Liimatainen K."/>
            <person name="Lipzen A."/>
            <person name="Lukacs Z."/>
            <person name="Mihaltcheva S."/>
            <person name="Morgado L.N."/>
            <person name="Niskanen T."/>
            <person name="Noordeloos M.E."/>
            <person name="Ohm R.A."/>
            <person name="Ortiz-Santana B."/>
            <person name="Ovrebo C."/>
            <person name="Racz N."/>
            <person name="Riley R."/>
            <person name="Savchenko A."/>
            <person name="Shiryaev A."/>
            <person name="Soop K."/>
            <person name="Spirin V."/>
            <person name="Szebenyi C."/>
            <person name="Tomsovsky M."/>
            <person name="Tulloss R.E."/>
            <person name="Uehling J."/>
            <person name="Grigoriev I.V."/>
            <person name="Vagvolgyi C."/>
            <person name="Papp T."/>
            <person name="Martin F.M."/>
            <person name="Miettinen O."/>
            <person name="Hibbett D.S."/>
            <person name="Nagy L.G."/>
        </authorList>
    </citation>
    <scope>NUCLEOTIDE SEQUENCE [LARGE SCALE GENOMIC DNA]</scope>
    <source>
        <strain evidence="1 2">FP101781</strain>
    </source>
</reference>
<accession>A0A4Y7TAZ1</accession>
<dbReference type="Gene3D" id="3.80.10.10">
    <property type="entry name" value="Ribonuclease Inhibitor"/>
    <property type="match status" value="1"/>
</dbReference>
<gene>
    <name evidence="1" type="ORF">FA13DRAFT_493858</name>
</gene>
<comment type="caution">
    <text evidence="1">The sequence shown here is derived from an EMBL/GenBank/DDBJ whole genome shotgun (WGS) entry which is preliminary data.</text>
</comment>